<accession>A0A3D9ZDW4</accession>
<keyword evidence="3" id="KW-1185">Reference proteome</keyword>
<dbReference type="EMBL" id="QUMQ01000001">
    <property type="protein sequence ID" value="REF95608.1"/>
    <property type="molecule type" value="Genomic_DNA"/>
</dbReference>
<dbReference type="AlphaFoldDB" id="A0A3D9ZDW4"/>
<gene>
    <name evidence="2" type="ORF">DFJ67_1567</name>
</gene>
<evidence type="ECO:0000313" key="3">
    <source>
        <dbReference type="Proteomes" id="UP000256913"/>
    </source>
</evidence>
<dbReference type="Proteomes" id="UP000256913">
    <property type="component" value="Unassembled WGS sequence"/>
</dbReference>
<proteinExistence type="predicted"/>
<organism evidence="2 3">
    <name type="scientific">Asanoa ferruginea</name>
    <dbReference type="NCBI Taxonomy" id="53367"/>
    <lineage>
        <taxon>Bacteria</taxon>
        <taxon>Bacillati</taxon>
        <taxon>Actinomycetota</taxon>
        <taxon>Actinomycetes</taxon>
        <taxon>Micromonosporales</taxon>
        <taxon>Micromonosporaceae</taxon>
        <taxon>Asanoa</taxon>
    </lineage>
</organism>
<sequence>MNEEGFWQIVDECRLAAGPDTERVAQLILRRLRALSEQEILDYEELWFRAQDEAFTWPIRNAASLLFGGVDDEDFMLVQDWIVSHGRAVLERVKTDPDRLVELMADRHNARIDWFCGLPVEAHIARLGCPPAMDDRPGPAELAGAAIDLTDEREVRRCFPRIAGYLDANRWITRPWSDD</sequence>
<dbReference type="Pfam" id="PF14024">
    <property type="entry name" value="DUF4240"/>
    <property type="match status" value="1"/>
</dbReference>
<comment type="caution">
    <text evidence="2">The sequence shown here is derived from an EMBL/GenBank/DDBJ whole genome shotgun (WGS) entry which is preliminary data.</text>
</comment>
<name>A0A3D9ZDW4_9ACTN</name>
<reference evidence="2 3" key="1">
    <citation type="submission" date="2018-08" db="EMBL/GenBank/DDBJ databases">
        <title>Sequencing the genomes of 1000 actinobacteria strains.</title>
        <authorList>
            <person name="Klenk H.-P."/>
        </authorList>
    </citation>
    <scope>NUCLEOTIDE SEQUENCE [LARGE SCALE GENOMIC DNA]</scope>
    <source>
        <strain evidence="2 3">DSM 44099</strain>
    </source>
</reference>
<feature type="domain" description="DUF4240" evidence="1">
    <location>
        <begin position="1"/>
        <end position="110"/>
    </location>
</feature>
<evidence type="ECO:0000313" key="2">
    <source>
        <dbReference type="EMBL" id="REF95608.1"/>
    </source>
</evidence>
<evidence type="ECO:0000259" key="1">
    <source>
        <dbReference type="Pfam" id="PF14024"/>
    </source>
</evidence>
<protein>
    <submittedName>
        <fullName evidence="2">Uncharacterized protein DUF4240</fullName>
    </submittedName>
</protein>
<dbReference type="InterPro" id="IPR025334">
    <property type="entry name" value="DUF4240"/>
</dbReference>
<dbReference type="RefSeq" id="WP_239097508.1">
    <property type="nucleotide sequence ID" value="NZ_BONB01000061.1"/>
</dbReference>